<feature type="region of interest" description="Disordered" evidence="1">
    <location>
        <begin position="190"/>
        <end position="214"/>
    </location>
</feature>
<dbReference type="RefSeq" id="WP_250061836.1">
    <property type="nucleotide sequence ID" value="NZ_JAMJPK010000005.1"/>
</dbReference>
<name>A0ABT0T2W4_9GAMM</name>
<reference evidence="2" key="1">
    <citation type="submission" date="2022-05" db="EMBL/GenBank/DDBJ databases">
        <title>Halomonas geminus sp. nov. and Halomonas llamarensis sp. nov. isolated from high-altitude salars of the Atacama Desert.</title>
        <authorList>
            <person name="Hintersatz C."/>
            <person name="Rojas L.A."/>
            <person name="Wei T.-S."/>
            <person name="Kutschke S."/>
            <person name="Lehmann F."/>
            <person name="Jain R."/>
            <person name="Pollmann K."/>
        </authorList>
    </citation>
    <scope>NUCLEOTIDE SEQUENCE</scope>
    <source>
        <strain evidence="2">ATCH28</strain>
    </source>
</reference>
<organism evidence="2 3">
    <name type="scientific">Halomonas gemina</name>
    <dbReference type="NCBI Taxonomy" id="2945105"/>
    <lineage>
        <taxon>Bacteria</taxon>
        <taxon>Pseudomonadati</taxon>
        <taxon>Pseudomonadota</taxon>
        <taxon>Gammaproteobacteria</taxon>
        <taxon>Oceanospirillales</taxon>
        <taxon>Halomonadaceae</taxon>
        <taxon>Halomonas</taxon>
    </lineage>
</organism>
<sequence>MGKGKFFSNKKTTRVIGAISLSVPIAVFLSNPAYAQINLLNSNESLGLIHSASIEVFDDVTGGCWTNAEAIKQKARLTLEQSGVSVYLEELSENYPYSASIYIEAFGKRSESSVCFGSIEVAIGDTSSRSIGETYLLGSIYFYRDRSVAMGRSLNEPFSKSVEESINKLAAEIISKRRNEDVKQLIDQHEEELKAEPETRDEWEERMNIDLPNS</sequence>
<keyword evidence="3" id="KW-1185">Reference proteome</keyword>
<proteinExistence type="predicted"/>
<evidence type="ECO:0000313" key="3">
    <source>
        <dbReference type="Proteomes" id="UP001165369"/>
    </source>
</evidence>
<dbReference type="Proteomes" id="UP001165369">
    <property type="component" value="Unassembled WGS sequence"/>
</dbReference>
<evidence type="ECO:0000256" key="1">
    <source>
        <dbReference type="SAM" id="MobiDB-lite"/>
    </source>
</evidence>
<gene>
    <name evidence="2" type="ORF">M8009_13140</name>
</gene>
<accession>A0ABT0T2W4</accession>
<feature type="compositionally biased region" description="Basic and acidic residues" evidence="1">
    <location>
        <begin position="190"/>
        <end position="208"/>
    </location>
</feature>
<comment type="caution">
    <text evidence="2">The sequence shown here is derived from an EMBL/GenBank/DDBJ whole genome shotgun (WGS) entry which is preliminary data.</text>
</comment>
<dbReference type="EMBL" id="JAMJPK010000005">
    <property type="protein sequence ID" value="MCL7941232.1"/>
    <property type="molecule type" value="Genomic_DNA"/>
</dbReference>
<protein>
    <recommendedName>
        <fullName evidence="4">DUF4468 domain-containing protein</fullName>
    </recommendedName>
</protein>
<evidence type="ECO:0000313" key="2">
    <source>
        <dbReference type="EMBL" id="MCL7941232.1"/>
    </source>
</evidence>
<evidence type="ECO:0008006" key="4">
    <source>
        <dbReference type="Google" id="ProtNLM"/>
    </source>
</evidence>